<dbReference type="RefSeq" id="WP_062279600.1">
    <property type="nucleotide sequence ID" value="NZ_DF968181.1"/>
</dbReference>
<dbReference type="STRING" id="1678840.ATC1_13345"/>
<dbReference type="SUPFAM" id="SSF51161">
    <property type="entry name" value="Trimeric LpxA-like enzymes"/>
    <property type="match status" value="1"/>
</dbReference>
<dbReference type="InterPro" id="IPR001451">
    <property type="entry name" value="Hexapep"/>
</dbReference>
<dbReference type="PANTHER" id="PTHR43300:SF11">
    <property type="entry name" value="ACETYLTRANSFERASE RV3034C-RELATED"/>
    <property type="match status" value="1"/>
</dbReference>
<keyword evidence="2" id="KW-1185">Reference proteome</keyword>
<dbReference type="AlphaFoldDB" id="A0A0S7BT31"/>
<gene>
    <name evidence="1" type="ORF">ATC1_13345</name>
</gene>
<evidence type="ECO:0000313" key="2">
    <source>
        <dbReference type="Proteomes" id="UP000053370"/>
    </source>
</evidence>
<dbReference type="PANTHER" id="PTHR43300">
    <property type="entry name" value="ACETYLTRANSFERASE"/>
    <property type="match status" value="1"/>
</dbReference>
<keyword evidence="1" id="KW-0808">Transferase</keyword>
<proteinExistence type="predicted"/>
<dbReference type="EMBL" id="DF968181">
    <property type="protein sequence ID" value="GAP40372.1"/>
    <property type="molecule type" value="Genomic_DNA"/>
</dbReference>
<dbReference type="OrthoDB" id="9801697at2"/>
<dbReference type="Pfam" id="PF00132">
    <property type="entry name" value="Hexapep"/>
    <property type="match status" value="1"/>
</dbReference>
<evidence type="ECO:0000313" key="1">
    <source>
        <dbReference type="EMBL" id="GAP40372.1"/>
    </source>
</evidence>
<dbReference type="InterPro" id="IPR011004">
    <property type="entry name" value="Trimer_LpxA-like_sf"/>
</dbReference>
<sequence length="304" mass="33076">MRLLHILQDHWTLVRDGEFQALGLCDAEPGFPILTFAGNIKYLKRALRNPDVSCILISTELLDTEEVKSSNRGICAVPDLRIAFFSLHNRLAAEGKWDAYLRSSFPTRIGKGCSISSLCEIAEKNVVIGDGVIIEPFVSIKENTTIGDHCIIRSGSILGGDGLEFIRNGKEGILPVTHCGKLIIGRDVEIQYNCNVSKSLFPWHATIIGDECKIESLVHIAHGVHMGKRNLVAASACIAGSAILGDDVWVGPNATISSEVSVGDRARISLGSVVIGSVRPDQTVTGNFAVDHEKFMQDLMKRML</sequence>
<dbReference type="GO" id="GO:0016740">
    <property type="term" value="F:transferase activity"/>
    <property type="evidence" value="ECO:0007669"/>
    <property type="project" value="UniProtKB-KW"/>
</dbReference>
<organism evidence="1">
    <name type="scientific">Flexilinea flocculi</name>
    <dbReference type="NCBI Taxonomy" id="1678840"/>
    <lineage>
        <taxon>Bacteria</taxon>
        <taxon>Bacillati</taxon>
        <taxon>Chloroflexota</taxon>
        <taxon>Anaerolineae</taxon>
        <taxon>Anaerolineales</taxon>
        <taxon>Anaerolineaceae</taxon>
        <taxon>Flexilinea</taxon>
    </lineage>
</organism>
<accession>A0A0S7BT31</accession>
<dbReference type="InterPro" id="IPR050179">
    <property type="entry name" value="Trans_hexapeptide_repeat"/>
</dbReference>
<dbReference type="Proteomes" id="UP000053370">
    <property type="component" value="Unassembled WGS sequence"/>
</dbReference>
<name>A0A0S7BT31_9CHLR</name>
<reference evidence="1" key="1">
    <citation type="journal article" date="2015" name="Genome Announc.">
        <title>Draft Genome Sequence of Anaerolineae Strain TC1, a Novel Isolate from a Methanogenic Wastewater Treatment System.</title>
        <authorList>
            <person name="Matsuura N."/>
            <person name="Tourlousse D.M."/>
            <person name="Sun L."/>
            <person name="Toyonaga M."/>
            <person name="Kuroda K."/>
            <person name="Ohashi A."/>
            <person name="Cruz R."/>
            <person name="Yamaguchi T."/>
            <person name="Sekiguchi Y."/>
        </authorList>
    </citation>
    <scope>NUCLEOTIDE SEQUENCE [LARGE SCALE GENOMIC DNA]</scope>
    <source>
        <strain evidence="1">TC1</strain>
    </source>
</reference>
<protein>
    <submittedName>
        <fullName evidence="1">Bacterial transferase hexapeptide</fullName>
    </submittedName>
</protein>
<dbReference type="Gene3D" id="2.160.10.10">
    <property type="entry name" value="Hexapeptide repeat proteins"/>
    <property type="match status" value="1"/>
</dbReference>